<feature type="compositionally biased region" description="Polar residues" evidence="1">
    <location>
        <begin position="430"/>
        <end position="440"/>
    </location>
</feature>
<keyword evidence="4" id="KW-1185">Reference proteome</keyword>
<organism evidence="3 4">
    <name type="scientific">Owenia fusiformis</name>
    <name type="common">Polychaete worm</name>
    <dbReference type="NCBI Taxonomy" id="6347"/>
    <lineage>
        <taxon>Eukaryota</taxon>
        <taxon>Metazoa</taxon>
        <taxon>Spiralia</taxon>
        <taxon>Lophotrochozoa</taxon>
        <taxon>Annelida</taxon>
        <taxon>Polychaeta</taxon>
        <taxon>Sedentaria</taxon>
        <taxon>Canalipalpata</taxon>
        <taxon>Sabellida</taxon>
        <taxon>Oweniida</taxon>
        <taxon>Oweniidae</taxon>
        <taxon>Owenia</taxon>
    </lineage>
</organism>
<accession>A0A8J1TEL7</accession>
<evidence type="ECO:0000256" key="2">
    <source>
        <dbReference type="SAM" id="Phobius"/>
    </source>
</evidence>
<feature type="region of interest" description="Disordered" evidence="1">
    <location>
        <begin position="320"/>
        <end position="348"/>
    </location>
</feature>
<dbReference type="EMBL" id="CAIIXF020000011">
    <property type="protein sequence ID" value="CAH1798205.1"/>
    <property type="molecule type" value="Genomic_DNA"/>
</dbReference>
<feature type="region of interest" description="Disordered" evidence="1">
    <location>
        <begin position="430"/>
        <end position="454"/>
    </location>
</feature>
<feature type="transmembrane region" description="Helical" evidence="2">
    <location>
        <begin position="222"/>
        <end position="240"/>
    </location>
</feature>
<dbReference type="Proteomes" id="UP000749559">
    <property type="component" value="Unassembled WGS sequence"/>
</dbReference>
<feature type="transmembrane region" description="Helical" evidence="2">
    <location>
        <begin position="21"/>
        <end position="48"/>
    </location>
</feature>
<feature type="transmembrane region" description="Helical" evidence="2">
    <location>
        <begin position="115"/>
        <end position="134"/>
    </location>
</feature>
<feature type="transmembrane region" description="Helical" evidence="2">
    <location>
        <begin position="192"/>
        <end position="216"/>
    </location>
</feature>
<proteinExistence type="predicted"/>
<protein>
    <submittedName>
        <fullName evidence="3">Uncharacterized protein</fullName>
    </submittedName>
</protein>
<feature type="transmembrane region" description="Helical" evidence="2">
    <location>
        <begin position="140"/>
        <end position="162"/>
    </location>
</feature>
<gene>
    <name evidence="3" type="ORF">OFUS_LOCUS22373</name>
</gene>
<dbReference type="OrthoDB" id="5586934at2759"/>
<dbReference type="AlphaFoldDB" id="A0A8J1TEL7"/>
<dbReference type="PANTHER" id="PTHR33802">
    <property type="entry name" value="SI:CH211-161H7.5-RELATED"/>
    <property type="match status" value="1"/>
</dbReference>
<comment type="caution">
    <text evidence="3">The sequence shown here is derived from an EMBL/GenBank/DDBJ whole genome shotgun (WGS) entry which is preliminary data.</text>
</comment>
<keyword evidence="2" id="KW-0472">Membrane</keyword>
<sequence length="471" mass="52496">MAKANIPKLKRQQSDLFKHRPGDITLIVLTFLAWIVTTVICCLANPLLPRLTGLFSENAMFGVYYSKAEPPIWVHWALWGLTYLWQLSWLIYGLTTISRYGTHGYLYFSPEIIPFSVYALFILSQILHTAWIFLWAQGYFSYGVIAVALIAFVLYWCMFLAFTNLRRIRRQLDEFLCRKDIFLSIAFAHNGLALYASMASVVTIFGFIDILILSWGLKEDPAITVGFLALSIELLIWFFLDICLFDRYSRYTVTPYIVPLVWMAGNLVKIAPIDAKNILDINVMFAVILTGVAFILLIIKVIVLYREPIFERTVPRSPDNQYNVPQDRIRTGAGKDPLEMTENNDEDDTEEFAYVNKGAMETDLGDERDNSPVVTNEDYQPGELVDDVTMDSNAGIGSSSDDVQVVTLDTATSDHRSASADVPVVTVNETNAADSGSPGASNGGYIPDTTEPPGLAVTDAVVSGNIAPVSI</sequence>
<feature type="transmembrane region" description="Helical" evidence="2">
    <location>
        <begin position="73"/>
        <end position="94"/>
    </location>
</feature>
<evidence type="ECO:0000313" key="4">
    <source>
        <dbReference type="Proteomes" id="UP000749559"/>
    </source>
</evidence>
<feature type="transmembrane region" description="Helical" evidence="2">
    <location>
        <begin position="252"/>
        <end position="271"/>
    </location>
</feature>
<evidence type="ECO:0000313" key="3">
    <source>
        <dbReference type="EMBL" id="CAH1798205.1"/>
    </source>
</evidence>
<keyword evidence="2" id="KW-0812">Transmembrane</keyword>
<feature type="region of interest" description="Disordered" evidence="1">
    <location>
        <begin position="360"/>
        <end position="379"/>
    </location>
</feature>
<keyword evidence="2" id="KW-1133">Transmembrane helix</keyword>
<name>A0A8J1TEL7_OWEFU</name>
<dbReference type="PANTHER" id="PTHR33802:SF1">
    <property type="entry name" value="XK-RELATED PROTEIN"/>
    <property type="match status" value="1"/>
</dbReference>
<evidence type="ECO:0000256" key="1">
    <source>
        <dbReference type="SAM" id="MobiDB-lite"/>
    </source>
</evidence>
<reference evidence="3" key="1">
    <citation type="submission" date="2022-03" db="EMBL/GenBank/DDBJ databases">
        <authorList>
            <person name="Martin C."/>
        </authorList>
    </citation>
    <scope>NUCLEOTIDE SEQUENCE</scope>
</reference>
<feature type="transmembrane region" description="Helical" evidence="2">
    <location>
        <begin position="283"/>
        <end position="305"/>
    </location>
</feature>